<reference evidence="2" key="1">
    <citation type="submission" date="2020-05" db="EMBL/GenBank/DDBJ databases">
        <title>WGS assembly of Panicum virgatum.</title>
        <authorList>
            <person name="Lovell J.T."/>
            <person name="Jenkins J."/>
            <person name="Shu S."/>
            <person name="Juenger T.E."/>
            <person name="Schmutz J."/>
        </authorList>
    </citation>
    <scope>NUCLEOTIDE SEQUENCE</scope>
    <source>
        <strain evidence="2">AP13</strain>
    </source>
</reference>
<proteinExistence type="predicted"/>
<organism evidence="2 3">
    <name type="scientific">Panicum virgatum</name>
    <name type="common">Blackwell switchgrass</name>
    <dbReference type="NCBI Taxonomy" id="38727"/>
    <lineage>
        <taxon>Eukaryota</taxon>
        <taxon>Viridiplantae</taxon>
        <taxon>Streptophyta</taxon>
        <taxon>Embryophyta</taxon>
        <taxon>Tracheophyta</taxon>
        <taxon>Spermatophyta</taxon>
        <taxon>Magnoliopsida</taxon>
        <taxon>Liliopsida</taxon>
        <taxon>Poales</taxon>
        <taxon>Poaceae</taxon>
        <taxon>PACMAD clade</taxon>
        <taxon>Panicoideae</taxon>
        <taxon>Panicodae</taxon>
        <taxon>Paniceae</taxon>
        <taxon>Panicinae</taxon>
        <taxon>Panicum</taxon>
        <taxon>Panicum sect. Hiantes</taxon>
    </lineage>
</organism>
<evidence type="ECO:0000313" key="2">
    <source>
        <dbReference type="EMBL" id="KAG2544137.1"/>
    </source>
</evidence>
<dbReference type="EMBL" id="CM029054">
    <property type="protein sequence ID" value="KAG2544137.1"/>
    <property type="molecule type" value="Genomic_DNA"/>
</dbReference>
<name>A0A8T0N4N6_PANVG</name>
<keyword evidence="3" id="KW-1185">Reference proteome</keyword>
<sequence length="187" mass="20952">MHSHLSTSIKPKTLKKREGNKRDLLIFEPRADVAQLLVDTEALLLLVVAVAYVADEDREPPHPRERHLLVPRLPPPPTPPLEKPQIRLPPREIWHRIGGAKPRGAAEWIGTSARVDGAGRRMEAVLIRWRRSSEVDGGEGRLICLPVCPGGGVRVLDWGALFRWFLEGLLRPPKKRKKIGVAGRVEV</sequence>
<comment type="caution">
    <text evidence="2">The sequence shown here is derived from an EMBL/GenBank/DDBJ whole genome shotgun (WGS) entry which is preliminary data.</text>
</comment>
<feature type="compositionally biased region" description="Pro residues" evidence="1">
    <location>
        <begin position="72"/>
        <end position="82"/>
    </location>
</feature>
<gene>
    <name evidence="2" type="ORF">PVAP13_9NG789466</name>
</gene>
<accession>A0A8T0N4N6</accession>
<dbReference type="Proteomes" id="UP000823388">
    <property type="component" value="Chromosome 9N"/>
</dbReference>
<feature type="compositionally biased region" description="Basic and acidic residues" evidence="1">
    <location>
        <begin position="59"/>
        <end position="68"/>
    </location>
</feature>
<evidence type="ECO:0000256" key="1">
    <source>
        <dbReference type="SAM" id="MobiDB-lite"/>
    </source>
</evidence>
<protein>
    <submittedName>
        <fullName evidence="2">Uncharacterized protein</fullName>
    </submittedName>
</protein>
<dbReference type="AlphaFoldDB" id="A0A8T0N4N6"/>
<evidence type="ECO:0000313" key="3">
    <source>
        <dbReference type="Proteomes" id="UP000823388"/>
    </source>
</evidence>
<feature type="region of interest" description="Disordered" evidence="1">
    <location>
        <begin position="59"/>
        <end position="85"/>
    </location>
</feature>